<evidence type="ECO:0000313" key="6">
    <source>
        <dbReference type="EMBL" id="ASA58073.1"/>
    </source>
</evidence>
<dbReference type="OrthoDB" id="5880499at2"/>
<reference evidence="6 7" key="1">
    <citation type="submission" date="2016-12" db="EMBL/GenBank/DDBJ databases">
        <authorList>
            <person name="Song W.-J."/>
            <person name="Kurnit D.M."/>
        </authorList>
    </citation>
    <scope>NUCLEOTIDE SEQUENCE [LARGE SCALE GENOMIC DNA]</scope>
    <source>
        <strain evidence="6 7">ATCC 43942</strain>
    </source>
</reference>
<dbReference type="GO" id="GO:0016020">
    <property type="term" value="C:membrane"/>
    <property type="evidence" value="ECO:0007669"/>
    <property type="project" value="UniProtKB-SubCell"/>
</dbReference>
<dbReference type="Pfam" id="PF01124">
    <property type="entry name" value="MAPEG"/>
    <property type="match status" value="1"/>
</dbReference>
<evidence type="ECO:0000256" key="5">
    <source>
        <dbReference type="SAM" id="Phobius"/>
    </source>
</evidence>
<comment type="subcellular location">
    <subcellularLocation>
        <location evidence="1">Membrane</location>
    </subcellularLocation>
</comment>
<evidence type="ECO:0000256" key="1">
    <source>
        <dbReference type="ARBA" id="ARBA00004370"/>
    </source>
</evidence>
<gene>
    <name evidence="6" type="ORF">BSQ33_20485</name>
</gene>
<dbReference type="InterPro" id="IPR023352">
    <property type="entry name" value="MAPEG-like_dom_sf"/>
</dbReference>
<evidence type="ECO:0000256" key="4">
    <source>
        <dbReference type="ARBA" id="ARBA00023136"/>
    </source>
</evidence>
<keyword evidence="4 5" id="KW-0472">Membrane</keyword>
<evidence type="ECO:0000256" key="3">
    <source>
        <dbReference type="ARBA" id="ARBA00022989"/>
    </source>
</evidence>
<accession>A0A1Z2SLI9</accession>
<dbReference type="Proteomes" id="UP000196708">
    <property type="component" value="Chromosome 2"/>
</dbReference>
<organism evidence="6 7">
    <name type="scientific">Vibrio gazogenes</name>
    <dbReference type="NCBI Taxonomy" id="687"/>
    <lineage>
        <taxon>Bacteria</taxon>
        <taxon>Pseudomonadati</taxon>
        <taxon>Pseudomonadota</taxon>
        <taxon>Gammaproteobacteria</taxon>
        <taxon>Vibrionales</taxon>
        <taxon>Vibrionaceae</taxon>
        <taxon>Vibrio</taxon>
    </lineage>
</organism>
<dbReference type="KEGG" id="vga:BSQ33_20485"/>
<dbReference type="RefSeq" id="WP_088135160.1">
    <property type="nucleotide sequence ID" value="NZ_CP018836.1"/>
</dbReference>
<name>A0A1Z2SLI9_VIBGA</name>
<dbReference type="AlphaFoldDB" id="A0A1Z2SLI9"/>
<keyword evidence="3 5" id="KW-1133">Transmembrane helix</keyword>
<dbReference type="EMBL" id="CP018836">
    <property type="protein sequence ID" value="ASA58073.1"/>
    <property type="molecule type" value="Genomic_DNA"/>
</dbReference>
<sequence>MTAIDLYTTSYWGIFTMLITWLIQSLVASVSKGSQPGAVPGKIDESLSHDSFVFRSHRTFMNSLENLPIMLGTSFLAILMGTNVFWTGIFIWVFAGARIVHMVLYYAIATETNPSPRSYFFLLGLLSNICLLVLCGLTLTS</sequence>
<proteinExistence type="predicted"/>
<keyword evidence="2 5" id="KW-0812">Transmembrane</keyword>
<protein>
    <recommendedName>
        <fullName evidence="8">MAPEG family protein</fullName>
    </recommendedName>
</protein>
<feature type="transmembrane region" description="Helical" evidence="5">
    <location>
        <begin position="12"/>
        <end position="30"/>
    </location>
</feature>
<evidence type="ECO:0000256" key="2">
    <source>
        <dbReference type="ARBA" id="ARBA00022692"/>
    </source>
</evidence>
<dbReference type="SUPFAM" id="SSF161084">
    <property type="entry name" value="MAPEG domain-like"/>
    <property type="match status" value="1"/>
</dbReference>
<dbReference type="Gene3D" id="1.20.120.550">
    <property type="entry name" value="Membrane associated eicosanoid/glutathione metabolism-like domain"/>
    <property type="match status" value="1"/>
</dbReference>
<feature type="transmembrane region" description="Helical" evidence="5">
    <location>
        <begin position="120"/>
        <end position="139"/>
    </location>
</feature>
<evidence type="ECO:0008006" key="8">
    <source>
        <dbReference type="Google" id="ProtNLM"/>
    </source>
</evidence>
<evidence type="ECO:0000313" key="7">
    <source>
        <dbReference type="Proteomes" id="UP000196708"/>
    </source>
</evidence>
<dbReference type="InterPro" id="IPR001129">
    <property type="entry name" value="Membr-assoc_MAPEG"/>
</dbReference>